<evidence type="ECO:0000313" key="1">
    <source>
        <dbReference type="EMBL" id="CAA9359758.1"/>
    </source>
</evidence>
<organism evidence="1">
    <name type="scientific">uncultured Gemmatimonadaceae bacterium</name>
    <dbReference type="NCBI Taxonomy" id="246130"/>
    <lineage>
        <taxon>Bacteria</taxon>
        <taxon>Pseudomonadati</taxon>
        <taxon>Gemmatimonadota</taxon>
        <taxon>Gemmatimonadia</taxon>
        <taxon>Gemmatimonadales</taxon>
        <taxon>Gemmatimonadaceae</taxon>
        <taxon>environmental samples</taxon>
    </lineage>
</organism>
<name>A0A6J4MHG5_9BACT</name>
<accession>A0A6J4MHG5</accession>
<feature type="non-terminal residue" evidence="1">
    <location>
        <position position="1"/>
    </location>
</feature>
<protein>
    <submittedName>
        <fullName evidence="1">Uncharacterized protein</fullName>
    </submittedName>
</protein>
<feature type="non-terminal residue" evidence="1">
    <location>
        <position position="124"/>
    </location>
</feature>
<dbReference type="EMBL" id="CADCTX010000939">
    <property type="protein sequence ID" value="CAA9359758.1"/>
    <property type="molecule type" value="Genomic_DNA"/>
</dbReference>
<sequence>LGRGRARRGAAGGREAVVRAGHLDHRREVAHHVGHRRRHDRLAGRHVLERLGGVDVLGGLVERERHQAHVERLGVLRQLGVLLLAEPADVRRLGQVVRVDLHHRARHGHSPLREGLGEVGDERV</sequence>
<dbReference type="AlphaFoldDB" id="A0A6J4MHG5"/>
<reference evidence="1" key="1">
    <citation type="submission" date="2020-02" db="EMBL/GenBank/DDBJ databases">
        <authorList>
            <person name="Meier V. D."/>
        </authorList>
    </citation>
    <scope>NUCLEOTIDE SEQUENCE</scope>
    <source>
        <strain evidence="1">AVDCRST_MAG40</strain>
    </source>
</reference>
<gene>
    <name evidence="1" type="ORF">AVDCRST_MAG40-3402</name>
</gene>
<proteinExistence type="predicted"/>